<reference evidence="1 2" key="1">
    <citation type="submission" date="2014-03" db="EMBL/GenBank/DDBJ databases">
        <title>Draft genome of the hookworm Oesophagostomum dentatum.</title>
        <authorList>
            <person name="Mitreva M."/>
        </authorList>
    </citation>
    <scope>NUCLEOTIDE SEQUENCE [LARGE SCALE GENOMIC DNA]</scope>
    <source>
        <strain evidence="1 2">OD-Hann</strain>
    </source>
</reference>
<sequence>MRRRRCCTIVGLAKTRCIPCNGCPTCALGLAGSLPSSP</sequence>
<keyword evidence="2" id="KW-1185">Reference proteome</keyword>
<gene>
    <name evidence="1" type="ORF">OESDEN_17829</name>
</gene>
<evidence type="ECO:0000313" key="1">
    <source>
        <dbReference type="EMBL" id="KHJ82477.1"/>
    </source>
</evidence>
<protein>
    <submittedName>
        <fullName evidence="1">Uncharacterized protein</fullName>
    </submittedName>
</protein>
<proteinExistence type="predicted"/>
<dbReference type="AlphaFoldDB" id="A0A0B1SG14"/>
<evidence type="ECO:0000313" key="2">
    <source>
        <dbReference type="Proteomes" id="UP000053660"/>
    </source>
</evidence>
<dbReference type="Proteomes" id="UP000053660">
    <property type="component" value="Unassembled WGS sequence"/>
</dbReference>
<organism evidence="1 2">
    <name type="scientific">Oesophagostomum dentatum</name>
    <name type="common">Nodular worm</name>
    <dbReference type="NCBI Taxonomy" id="61180"/>
    <lineage>
        <taxon>Eukaryota</taxon>
        <taxon>Metazoa</taxon>
        <taxon>Ecdysozoa</taxon>
        <taxon>Nematoda</taxon>
        <taxon>Chromadorea</taxon>
        <taxon>Rhabditida</taxon>
        <taxon>Rhabditina</taxon>
        <taxon>Rhabditomorpha</taxon>
        <taxon>Strongyloidea</taxon>
        <taxon>Strongylidae</taxon>
        <taxon>Oesophagostomum</taxon>
    </lineage>
</organism>
<accession>A0A0B1SG14</accession>
<name>A0A0B1SG14_OESDE</name>
<dbReference type="EMBL" id="KN579232">
    <property type="protein sequence ID" value="KHJ82477.1"/>
    <property type="molecule type" value="Genomic_DNA"/>
</dbReference>